<accession>A0ABS4NBR6</accession>
<sequence length="43" mass="4939">MAGTDCKKKPRDDDFWVWVILIIIIILLLVPGVFVLDKQEPTV</sequence>
<evidence type="ECO:0000313" key="2">
    <source>
        <dbReference type="EMBL" id="MBP2071113.1"/>
    </source>
</evidence>
<dbReference type="EMBL" id="JAGGLT010000005">
    <property type="protein sequence ID" value="MBP2071113.1"/>
    <property type="molecule type" value="Genomic_DNA"/>
</dbReference>
<organism evidence="2 3">
    <name type="scientific">Thermoanaerobacterium butyriciformans</name>
    <dbReference type="NCBI Taxonomy" id="1702242"/>
    <lineage>
        <taxon>Bacteria</taxon>
        <taxon>Bacillati</taxon>
        <taxon>Bacillota</taxon>
        <taxon>Clostridia</taxon>
        <taxon>Thermoanaerobacterales</taxon>
        <taxon>Thermoanaerobacteraceae</taxon>
        <taxon>Thermoanaerobacterium</taxon>
    </lineage>
</organism>
<gene>
    <name evidence="2" type="ORF">J2Z80_000614</name>
</gene>
<evidence type="ECO:0000256" key="1">
    <source>
        <dbReference type="SAM" id="Phobius"/>
    </source>
</evidence>
<dbReference type="RefSeq" id="WP_280953163.1">
    <property type="nucleotide sequence ID" value="NZ_JAGGLT010000005.1"/>
</dbReference>
<feature type="transmembrane region" description="Helical" evidence="1">
    <location>
        <begin position="15"/>
        <end position="36"/>
    </location>
</feature>
<name>A0ABS4NBR6_9THEO</name>
<comment type="caution">
    <text evidence="2">The sequence shown here is derived from an EMBL/GenBank/DDBJ whole genome shotgun (WGS) entry which is preliminary data.</text>
</comment>
<proteinExistence type="predicted"/>
<protein>
    <submittedName>
        <fullName evidence="2">Uncharacterized protein</fullName>
    </submittedName>
</protein>
<reference evidence="2" key="1">
    <citation type="submission" date="2021-03" db="EMBL/GenBank/DDBJ databases">
        <title>Genomic Encyclopedia of Type Strains, Phase IV (KMG-IV): sequencing the most valuable type-strain genomes for metagenomic binning, comparative biology and taxonomic classification.</title>
        <authorList>
            <person name="Goeker M."/>
        </authorList>
    </citation>
    <scope>NUCLEOTIDE SEQUENCE</scope>
    <source>
        <strain evidence="2">DSM 101588</strain>
    </source>
</reference>
<keyword evidence="3" id="KW-1185">Reference proteome</keyword>
<dbReference type="Proteomes" id="UP001166402">
    <property type="component" value="Unassembled WGS sequence"/>
</dbReference>
<keyword evidence="1" id="KW-1133">Transmembrane helix</keyword>
<keyword evidence="1" id="KW-0472">Membrane</keyword>
<keyword evidence="1" id="KW-0812">Transmembrane</keyword>
<evidence type="ECO:0000313" key="3">
    <source>
        <dbReference type="Proteomes" id="UP001166402"/>
    </source>
</evidence>